<evidence type="ECO:0000313" key="3">
    <source>
        <dbReference type="Proteomes" id="UP000243975"/>
    </source>
</evidence>
<reference evidence="2 3" key="1">
    <citation type="journal article" date="2016" name="Sci. Rep.">
        <title>The genome sequence of the outbreeding globe artichoke constructed de novo incorporating a phase-aware low-pass sequencing strategy of F1 progeny.</title>
        <authorList>
            <person name="Scaglione D."/>
            <person name="Reyes-Chin-Wo S."/>
            <person name="Acquadro A."/>
            <person name="Froenicke L."/>
            <person name="Portis E."/>
            <person name="Beitel C."/>
            <person name="Tirone M."/>
            <person name="Mauro R."/>
            <person name="Lo Monaco A."/>
            <person name="Mauromicale G."/>
            <person name="Faccioli P."/>
            <person name="Cattivelli L."/>
            <person name="Rieseberg L."/>
            <person name="Michelmore R."/>
            <person name="Lanteri S."/>
        </authorList>
    </citation>
    <scope>NUCLEOTIDE SEQUENCE [LARGE SCALE GENOMIC DNA]</scope>
    <source>
        <strain evidence="2">2C</strain>
    </source>
</reference>
<dbReference type="AlphaFoldDB" id="A0A103Y1U5"/>
<protein>
    <submittedName>
        <fullName evidence="2">Uncharacterized protein</fullName>
    </submittedName>
</protein>
<dbReference type="EMBL" id="LEKV01003155">
    <property type="protein sequence ID" value="KVI00964.1"/>
    <property type="molecule type" value="Genomic_DNA"/>
</dbReference>
<accession>A0A103Y1U5</accession>
<dbReference type="Gramene" id="KVI00964">
    <property type="protein sequence ID" value="KVI00964"/>
    <property type="gene ID" value="Ccrd_020776"/>
</dbReference>
<proteinExistence type="predicted"/>
<keyword evidence="3" id="KW-1185">Reference proteome</keyword>
<comment type="caution">
    <text evidence="2">The sequence shown here is derived from an EMBL/GenBank/DDBJ whole genome shotgun (WGS) entry which is preliminary data.</text>
</comment>
<feature type="region of interest" description="Disordered" evidence="1">
    <location>
        <begin position="1"/>
        <end position="50"/>
    </location>
</feature>
<dbReference type="Proteomes" id="UP000243975">
    <property type="component" value="Unassembled WGS sequence"/>
</dbReference>
<feature type="non-terminal residue" evidence="2">
    <location>
        <position position="1"/>
    </location>
</feature>
<name>A0A103Y1U5_CYNCS</name>
<organism evidence="2 3">
    <name type="scientific">Cynara cardunculus var. scolymus</name>
    <name type="common">Globe artichoke</name>
    <name type="synonym">Cynara scolymus</name>
    <dbReference type="NCBI Taxonomy" id="59895"/>
    <lineage>
        <taxon>Eukaryota</taxon>
        <taxon>Viridiplantae</taxon>
        <taxon>Streptophyta</taxon>
        <taxon>Embryophyta</taxon>
        <taxon>Tracheophyta</taxon>
        <taxon>Spermatophyta</taxon>
        <taxon>Magnoliopsida</taxon>
        <taxon>eudicotyledons</taxon>
        <taxon>Gunneridae</taxon>
        <taxon>Pentapetalae</taxon>
        <taxon>asterids</taxon>
        <taxon>campanulids</taxon>
        <taxon>Asterales</taxon>
        <taxon>Asteraceae</taxon>
        <taxon>Carduoideae</taxon>
        <taxon>Cardueae</taxon>
        <taxon>Carduinae</taxon>
        <taxon>Cynara</taxon>
    </lineage>
</organism>
<evidence type="ECO:0000313" key="2">
    <source>
        <dbReference type="EMBL" id="KVI00964.1"/>
    </source>
</evidence>
<evidence type="ECO:0000256" key="1">
    <source>
        <dbReference type="SAM" id="MobiDB-lite"/>
    </source>
</evidence>
<sequence>LFKHLYPKGPNGRFPFTPKRFPLPGSLPQDDVLENRPSQDDDSGISPTPEMTIPFKKSFHRYPSFTAFHRSTVHRIVALHHRIIQPKSLLKAFQDCLGTLNPYHFNERLHFLLESSERFSGQLRPPRHD</sequence>
<gene>
    <name evidence="2" type="ORF">Ccrd_020776</name>
</gene>